<feature type="domain" description="Carbohydrate kinase FGGY N-terminal" evidence="4">
    <location>
        <begin position="6"/>
        <end position="204"/>
    </location>
</feature>
<sequence>MVSSKYMIGVDIGTTSTKSVLFSTDGSVIASHGIEYPLYSPTPETAEQDPEEIFRAVIHTIKETVRSSSVQPSDILCVSFSSAMHSIIAVDEKGKPLTRCITWADNRSASWAEKIKNDMNGHEIYLRTGTPIHPMSPLSKLVWLQNEKAKLFAKSYKFISIKEYVFYKLYKEYVIDYSIASATGMFNLKSLKWDEEALHVAGIT</sequence>
<dbReference type="Pfam" id="PF00370">
    <property type="entry name" value="FGGY_N"/>
    <property type="match status" value="1"/>
</dbReference>
<accession>A0A9X9ACN8</accession>
<keyword evidence="2" id="KW-0808">Transferase</keyword>
<gene>
    <name evidence="5" type="ORF">FC695_05955</name>
</gene>
<protein>
    <submittedName>
        <fullName evidence="5">Gluconate kinase</fullName>
    </submittedName>
</protein>
<proteinExistence type="inferred from homology"/>
<dbReference type="GO" id="GO:0016773">
    <property type="term" value="F:phosphotransferase activity, alcohol group as acceptor"/>
    <property type="evidence" value="ECO:0007669"/>
    <property type="project" value="InterPro"/>
</dbReference>
<dbReference type="PROSITE" id="PS00933">
    <property type="entry name" value="FGGY_KINASES_1"/>
    <property type="match status" value="1"/>
</dbReference>
<keyword evidence="3 5" id="KW-0418">Kinase</keyword>
<comment type="similarity">
    <text evidence="1">Belongs to the FGGY kinase family.</text>
</comment>
<feature type="non-terminal residue" evidence="5">
    <location>
        <position position="204"/>
    </location>
</feature>
<dbReference type="AlphaFoldDB" id="A0A9X9ACN8"/>
<dbReference type="PANTHER" id="PTHR43095:SF2">
    <property type="entry name" value="GLUCONOKINASE"/>
    <property type="match status" value="1"/>
</dbReference>
<dbReference type="InterPro" id="IPR018483">
    <property type="entry name" value="Carb_kinase_FGGY_CS"/>
</dbReference>
<dbReference type="Proteomes" id="UP000308444">
    <property type="component" value="Unassembled WGS sequence"/>
</dbReference>
<evidence type="ECO:0000259" key="4">
    <source>
        <dbReference type="Pfam" id="PF00370"/>
    </source>
</evidence>
<reference evidence="5 6" key="1">
    <citation type="journal article" date="2019" name="Environ. Microbiol.">
        <title>An active ?-lactamase is a part of an orchestrated cell wall stress resistance network of Bacillus subtilis and related rhizosphere species.</title>
        <authorList>
            <person name="Bucher T."/>
            <person name="Keren-Paz A."/>
            <person name="Hausser J."/>
            <person name="Olender T."/>
            <person name="Cytryn E."/>
            <person name="Kolodkin-Gal I."/>
        </authorList>
    </citation>
    <scope>NUCLEOTIDE SEQUENCE [LARGE SCALE GENOMIC DNA]</scope>
    <source>
        <strain evidence="5 6">I32</strain>
    </source>
</reference>
<evidence type="ECO:0000256" key="3">
    <source>
        <dbReference type="ARBA" id="ARBA00022777"/>
    </source>
</evidence>
<dbReference type="SUPFAM" id="SSF53067">
    <property type="entry name" value="Actin-like ATPase domain"/>
    <property type="match status" value="1"/>
</dbReference>
<evidence type="ECO:0000313" key="5">
    <source>
        <dbReference type="EMBL" id="TKJ06544.1"/>
    </source>
</evidence>
<name>A0A9X9ACN8_BACCE</name>
<evidence type="ECO:0000256" key="2">
    <source>
        <dbReference type="ARBA" id="ARBA00022679"/>
    </source>
</evidence>
<dbReference type="InterPro" id="IPR043129">
    <property type="entry name" value="ATPase_NBD"/>
</dbReference>
<dbReference type="InterPro" id="IPR050406">
    <property type="entry name" value="FGGY_Carb_Kinase"/>
</dbReference>
<organism evidence="5 6">
    <name type="scientific">Bacillus cereus</name>
    <dbReference type="NCBI Taxonomy" id="1396"/>
    <lineage>
        <taxon>Bacteria</taxon>
        <taxon>Bacillati</taxon>
        <taxon>Bacillota</taxon>
        <taxon>Bacilli</taxon>
        <taxon>Bacillales</taxon>
        <taxon>Bacillaceae</taxon>
        <taxon>Bacillus</taxon>
        <taxon>Bacillus cereus group</taxon>
    </lineage>
</organism>
<dbReference type="InterPro" id="IPR018484">
    <property type="entry name" value="FGGY_N"/>
</dbReference>
<dbReference type="GO" id="GO:0016301">
    <property type="term" value="F:kinase activity"/>
    <property type="evidence" value="ECO:0007669"/>
    <property type="project" value="UniProtKB-KW"/>
</dbReference>
<evidence type="ECO:0000256" key="1">
    <source>
        <dbReference type="ARBA" id="ARBA00009156"/>
    </source>
</evidence>
<evidence type="ECO:0000313" key="6">
    <source>
        <dbReference type="Proteomes" id="UP000308444"/>
    </source>
</evidence>
<dbReference type="Gene3D" id="3.30.420.40">
    <property type="match status" value="1"/>
</dbReference>
<comment type="caution">
    <text evidence="5">The sequence shown here is derived from an EMBL/GenBank/DDBJ whole genome shotgun (WGS) entry which is preliminary data.</text>
</comment>
<dbReference type="EMBL" id="SZOH01000315">
    <property type="protein sequence ID" value="TKJ06544.1"/>
    <property type="molecule type" value="Genomic_DNA"/>
</dbReference>
<dbReference type="PANTHER" id="PTHR43095">
    <property type="entry name" value="SUGAR KINASE"/>
    <property type="match status" value="1"/>
</dbReference>
<dbReference type="GO" id="GO:0005975">
    <property type="term" value="P:carbohydrate metabolic process"/>
    <property type="evidence" value="ECO:0007669"/>
    <property type="project" value="InterPro"/>
</dbReference>